<name>A0AAX3LKW5_9RHOB</name>
<dbReference type="InterPro" id="IPR029062">
    <property type="entry name" value="Class_I_gatase-like"/>
</dbReference>
<protein>
    <submittedName>
        <fullName evidence="5">GlxA family transcriptional regulator</fullName>
    </submittedName>
</protein>
<evidence type="ECO:0000256" key="2">
    <source>
        <dbReference type="ARBA" id="ARBA00023125"/>
    </source>
</evidence>
<evidence type="ECO:0000259" key="4">
    <source>
        <dbReference type="PROSITE" id="PS01124"/>
    </source>
</evidence>
<keyword evidence="3" id="KW-0804">Transcription</keyword>
<sequence>MRRTEQKLRVGFLLLDSFTLNAFSGFVEAIRLAADHGGRSRQVACGWEVMGKGKVAASCGLTITATAPLINPEEVDYIAVCGGNGYRIRSQPQWLDQYLSEATEAGVPLIGLCTGTFNIARAGLMQGYPACVHWNVADEFHDQFPRIEAFTDRIFLDAGARITCAGSTGASDLALHLIHRHCGSEYAQQAIRHMMMQGQRAGTFPQAHFSKSTHDVKDEVVRRCAALMEQKINMPPSMDVLAAEVGISVRQLDRRFNQAMGQTASQYFRSMRLSYALWRLTHTTDRIAEVAADAGFADSAHFHREFRKSYGTSPSLYRQSSNTF</sequence>
<dbReference type="PRINTS" id="PR00032">
    <property type="entry name" value="HTHARAC"/>
</dbReference>
<dbReference type="InterPro" id="IPR018060">
    <property type="entry name" value="HTH_AraC"/>
</dbReference>
<dbReference type="PANTHER" id="PTHR43130:SF3">
    <property type="entry name" value="HTH-TYPE TRANSCRIPTIONAL REGULATOR RV1931C"/>
    <property type="match status" value="1"/>
</dbReference>
<keyword evidence="1" id="KW-0805">Transcription regulation</keyword>
<dbReference type="AlphaFoldDB" id="A0AAX3LKW5"/>
<dbReference type="SUPFAM" id="SSF52317">
    <property type="entry name" value="Class I glutamine amidotransferase-like"/>
    <property type="match status" value="1"/>
</dbReference>
<dbReference type="SUPFAM" id="SSF46689">
    <property type="entry name" value="Homeodomain-like"/>
    <property type="match status" value="2"/>
</dbReference>
<dbReference type="InterPro" id="IPR018062">
    <property type="entry name" value="HTH_AraC-typ_CS"/>
</dbReference>
<dbReference type="PROSITE" id="PS01124">
    <property type="entry name" value="HTH_ARAC_FAMILY_2"/>
    <property type="match status" value="1"/>
</dbReference>
<dbReference type="InterPro" id="IPR052158">
    <property type="entry name" value="INH-QAR"/>
</dbReference>
<dbReference type="EMBL" id="CP116423">
    <property type="protein sequence ID" value="WCE69210.1"/>
    <property type="molecule type" value="Genomic_DNA"/>
</dbReference>
<dbReference type="InterPro" id="IPR020449">
    <property type="entry name" value="Tscrpt_reg_AraC-type_HTH"/>
</dbReference>
<keyword evidence="2" id="KW-0238">DNA-binding</keyword>
<dbReference type="Proteomes" id="UP001210770">
    <property type="component" value="Chromosome"/>
</dbReference>
<organism evidence="5 6">
    <name type="scientific">Sulfitobacter faviae</name>
    <dbReference type="NCBI Taxonomy" id="1775881"/>
    <lineage>
        <taxon>Bacteria</taxon>
        <taxon>Pseudomonadati</taxon>
        <taxon>Pseudomonadota</taxon>
        <taxon>Alphaproteobacteria</taxon>
        <taxon>Rhodobacterales</taxon>
        <taxon>Roseobacteraceae</taxon>
        <taxon>Sulfitobacter</taxon>
    </lineage>
</organism>
<dbReference type="Pfam" id="PF01965">
    <property type="entry name" value="DJ-1_PfpI"/>
    <property type="match status" value="1"/>
</dbReference>
<dbReference type="CDD" id="cd03136">
    <property type="entry name" value="GATase1_AraC_ArgR_like"/>
    <property type="match status" value="1"/>
</dbReference>
<evidence type="ECO:0000313" key="5">
    <source>
        <dbReference type="EMBL" id="WCE69210.1"/>
    </source>
</evidence>
<dbReference type="RefSeq" id="WP_271687518.1">
    <property type="nucleotide sequence ID" value="NZ_CP116423.1"/>
</dbReference>
<dbReference type="PROSITE" id="PS00041">
    <property type="entry name" value="HTH_ARAC_FAMILY_1"/>
    <property type="match status" value="1"/>
</dbReference>
<dbReference type="Gene3D" id="3.40.50.880">
    <property type="match status" value="1"/>
</dbReference>
<dbReference type="InterPro" id="IPR002818">
    <property type="entry name" value="DJ-1/PfpI"/>
</dbReference>
<dbReference type="PANTHER" id="PTHR43130">
    <property type="entry name" value="ARAC-FAMILY TRANSCRIPTIONAL REGULATOR"/>
    <property type="match status" value="1"/>
</dbReference>
<evidence type="ECO:0000256" key="3">
    <source>
        <dbReference type="ARBA" id="ARBA00023163"/>
    </source>
</evidence>
<dbReference type="Gene3D" id="1.10.10.60">
    <property type="entry name" value="Homeodomain-like"/>
    <property type="match status" value="1"/>
</dbReference>
<dbReference type="GO" id="GO:0043565">
    <property type="term" value="F:sequence-specific DNA binding"/>
    <property type="evidence" value="ECO:0007669"/>
    <property type="project" value="InterPro"/>
</dbReference>
<dbReference type="GO" id="GO:0003700">
    <property type="term" value="F:DNA-binding transcription factor activity"/>
    <property type="evidence" value="ECO:0007669"/>
    <property type="project" value="InterPro"/>
</dbReference>
<dbReference type="Pfam" id="PF12833">
    <property type="entry name" value="HTH_18"/>
    <property type="match status" value="1"/>
</dbReference>
<evidence type="ECO:0000313" key="6">
    <source>
        <dbReference type="Proteomes" id="UP001210770"/>
    </source>
</evidence>
<feature type="domain" description="HTH araC/xylS-type" evidence="4">
    <location>
        <begin position="222"/>
        <end position="320"/>
    </location>
</feature>
<dbReference type="InterPro" id="IPR009057">
    <property type="entry name" value="Homeodomain-like_sf"/>
</dbReference>
<accession>A0AAX3LKW5</accession>
<evidence type="ECO:0000256" key="1">
    <source>
        <dbReference type="ARBA" id="ARBA00023015"/>
    </source>
</evidence>
<gene>
    <name evidence="5" type="ORF">PL336_10385</name>
</gene>
<proteinExistence type="predicted"/>
<reference evidence="5" key="1">
    <citation type="submission" date="2023-01" db="EMBL/GenBank/DDBJ databases">
        <title>Comparative genomic analysis of cold water coral derived Sulfitobacter faviae: insights into their metabolism and habitat adaptation.</title>
        <authorList>
            <person name="Guo Y."/>
            <person name="Lin S."/>
            <person name="Huang Z."/>
            <person name="Tang K."/>
            <person name="Wang X."/>
        </authorList>
    </citation>
    <scope>NUCLEOTIDE SEQUENCE</scope>
    <source>
        <strain evidence="5">SCSIO W_1865</strain>
    </source>
</reference>
<dbReference type="SMART" id="SM00342">
    <property type="entry name" value="HTH_ARAC"/>
    <property type="match status" value="1"/>
</dbReference>